<evidence type="ECO:0000256" key="1">
    <source>
        <dbReference type="ARBA" id="ARBA00004651"/>
    </source>
</evidence>
<dbReference type="PANTHER" id="PTHR34584:SF1">
    <property type="entry name" value="NA(+)_H(+) ANTIPORTER SUBUNIT E1"/>
    <property type="match status" value="1"/>
</dbReference>
<keyword evidence="6 8" id="KW-0472">Membrane</keyword>
<proteinExistence type="inferred from homology"/>
<keyword evidence="5 8" id="KW-1133">Transmembrane helix</keyword>
<sequence length="264" mass="30333">MSNTPYPDRPSPRPVGKRRVPAFFGSLWRNAVVGFAWPLTTFIVWLHNRLHMPKWMGGDLREFGVRLWGLSWLTFVWVLLWGDVTWGNIVVGMVVGVAVMLLLPLPRVPVEGRVHPIAAVNLLANLLWNFLVSSAQVAWAAVRPGAPPLGCVVRVHLAIKSDMVLTLAIDYINLVPGTMVVEVDHLRRILYVHVFDVRTQKQVDSFHQQMAYVERQFIKTFERDSEWQPSPFHGIDDDFHHVPFTERQRVADATPPSRRRRKER</sequence>
<comment type="caution">
    <text evidence="9">The sequence shown here is derived from an EMBL/GenBank/DDBJ whole genome shotgun (WGS) entry which is preliminary data.</text>
</comment>
<comment type="subcellular location">
    <subcellularLocation>
        <location evidence="1">Cell membrane</location>
        <topology evidence="1">Multi-pass membrane protein</topology>
    </subcellularLocation>
</comment>
<dbReference type="PANTHER" id="PTHR34584">
    <property type="entry name" value="NA(+)/H(+) ANTIPORTER SUBUNIT E1"/>
    <property type="match status" value="1"/>
</dbReference>
<accession>A0ABV6H668</accession>
<feature type="region of interest" description="Disordered" evidence="7">
    <location>
        <begin position="244"/>
        <end position="264"/>
    </location>
</feature>
<evidence type="ECO:0000313" key="9">
    <source>
        <dbReference type="EMBL" id="MFC0314359.1"/>
    </source>
</evidence>
<keyword evidence="3" id="KW-1003">Cell membrane</keyword>
<feature type="transmembrane region" description="Helical" evidence="8">
    <location>
        <begin position="117"/>
        <end position="142"/>
    </location>
</feature>
<reference evidence="9 10" key="1">
    <citation type="submission" date="2024-09" db="EMBL/GenBank/DDBJ databases">
        <authorList>
            <person name="Sun Q."/>
            <person name="Mori K."/>
        </authorList>
    </citation>
    <scope>NUCLEOTIDE SEQUENCE [LARGE SCALE GENOMIC DNA]</scope>
    <source>
        <strain evidence="9 10">CCM 7957</strain>
    </source>
</reference>
<gene>
    <name evidence="9" type="ORF">ACFFJD_05760</name>
</gene>
<protein>
    <submittedName>
        <fullName evidence="9">Na+/H+ antiporter subunit E</fullName>
    </submittedName>
</protein>
<dbReference type="RefSeq" id="WP_382362068.1">
    <property type="nucleotide sequence ID" value="NZ_JBHLWV010000015.1"/>
</dbReference>
<organism evidence="9 10">
    <name type="scientific">Gordonia phosphorivorans</name>
    <dbReference type="NCBI Taxonomy" id="1056982"/>
    <lineage>
        <taxon>Bacteria</taxon>
        <taxon>Bacillati</taxon>
        <taxon>Actinomycetota</taxon>
        <taxon>Actinomycetes</taxon>
        <taxon>Mycobacteriales</taxon>
        <taxon>Gordoniaceae</taxon>
        <taxon>Gordonia</taxon>
    </lineage>
</organism>
<evidence type="ECO:0000313" key="10">
    <source>
        <dbReference type="Proteomes" id="UP001589783"/>
    </source>
</evidence>
<evidence type="ECO:0000256" key="3">
    <source>
        <dbReference type="ARBA" id="ARBA00022475"/>
    </source>
</evidence>
<keyword evidence="4 8" id="KW-0812">Transmembrane</keyword>
<dbReference type="NCBIfam" id="NF006521">
    <property type="entry name" value="PRK08965.1-5"/>
    <property type="match status" value="1"/>
</dbReference>
<evidence type="ECO:0000256" key="8">
    <source>
        <dbReference type="SAM" id="Phobius"/>
    </source>
</evidence>
<evidence type="ECO:0000256" key="6">
    <source>
        <dbReference type="ARBA" id="ARBA00023136"/>
    </source>
</evidence>
<evidence type="ECO:0000256" key="5">
    <source>
        <dbReference type="ARBA" id="ARBA00022989"/>
    </source>
</evidence>
<dbReference type="EMBL" id="JBHLWV010000015">
    <property type="protein sequence ID" value="MFC0314359.1"/>
    <property type="molecule type" value="Genomic_DNA"/>
</dbReference>
<feature type="transmembrane region" description="Helical" evidence="8">
    <location>
        <begin position="86"/>
        <end position="105"/>
    </location>
</feature>
<name>A0ABV6H668_9ACTN</name>
<comment type="similarity">
    <text evidence="2">Belongs to the CPA3 antiporters (TC 2.A.63) subunit E family.</text>
</comment>
<dbReference type="Pfam" id="PF01899">
    <property type="entry name" value="MNHE"/>
    <property type="match status" value="1"/>
</dbReference>
<evidence type="ECO:0000256" key="2">
    <source>
        <dbReference type="ARBA" id="ARBA00006228"/>
    </source>
</evidence>
<feature type="transmembrane region" description="Helical" evidence="8">
    <location>
        <begin position="63"/>
        <end position="80"/>
    </location>
</feature>
<feature type="transmembrane region" description="Helical" evidence="8">
    <location>
        <begin position="27"/>
        <end position="47"/>
    </location>
</feature>
<evidence type="ECO:0000256" key="7">
    <source>
        <dbReference type="SAM" id="MobiDB-lite"/>
    </source>
</evidence>
<dbReference type="Proteomes" id="UP001589783">
    <property type="component" value="Unassembled WGS sequence"/>
</dbReference>
<evidence type="ECO:0000256" key="4">
    <source>
        <dbReference type="ARBA" id="ARBA00022692"/>
    </source>
</evidence>
<dbReference type="InterPro" id="IPR002758">
    <property type="entry name" value="Cation_antiport_E"/>
</dbReference>
<keyword evidence="10" id="KW-1185">Reference proteome</keyword>